<comment type="caution">
    <text evidence="3">The sequence shown here is derived from an EMBL/GenBank/DDBJ whole genome shotgun (WGS) entry which is preliminary data.</text>
</comment>
<sequence length="1227" mass="136359">MKPHLLSAALATLLAGMAAGAHAQQTDTPPVPAQTPPVSCGEQDCQEGEELLLRIRTRGKAEPVTEGTSARSGAEALQPDRRVTISAPPPGRAVATGRFNVRLPSGGVLWATEDPNLGQPELSASAPSLVAFEDGRIQKPVPFYVRGNYGDFIERMEILVYRATDVDLIAPLARIPVEVSAVSQVEWDGTLPAEEPFRAGDELLYVVRAYGHNGIFDETVAQRLQLVRPIEADSQLRGLRRQVERSQGTALGVDQALQQSLIDTAFAANGLRLQNIPIYGSRIRITGRDIPESTSLTINGASYPVDMERKFVAEYLVPVGQHRFDIAVRGGRDGLEQHHALDVDVTGKYFYGIGLADVTIAQNNVSGATAPFSVDERYSDDVISDGRLAFYAKGKVHGKYLVTAQADTTEQDIEHLFDGFTEAWPQDIFRRLDPDLYYPTYGDDSTTYRDVDSMGRFYVRVDWDKNQALWGNFATGITGTEYAQYVRSLYGGALSWRSQAINPWGDPRSTLRLFGAQEQTAPGHNEFIGTGGSLYYLRNTDILPGSDQVVLEIRDRTTGGVEKRITLQRGTDYDIDEMQGRLLLTRPLSQVTRENMPTLTRDSPLDGYQQHLLVDYEWLPSGFDDGELTAGVRGKQWLGDHVGVGVTYVDENRDGQDYSLAAGDLTLQASKGTFVKLEYAHSESFGVPSFFSDNGGFTFIRSNSTDPHREGDAKAVEARANLRELGWTTLDWSAGAWWRETDPGFSIARHDTGLPVTEYGAEVLGRLTRELGLYARYSKAESGDEQFTQAQATLEWRPDDWNTLSAELRRVEEGRSDDPAAGLLGAVKYSHRFSTALELYGLVQGTLDDDGGRYADNDAVAVGGDYLLDDRASVGADVSTGDRGDSATVDAEYKLDPDHSLYGAYSYSSDTTEYESLFNPTRQNGWSLGQRWRLSSRANLFNESQFLKEPDQSGLAHTMGMDFYPSQGWNLGFTLQSGELDTVDGGHVDRSAISVSGGRTSADTDWRSKIEWRKDTGSERREQWVTTNRLTHKINESWRIAGRLNYSRTTDELNALAGARFWEANLGFAYRPWNSQRWALFGRYTQLYDLASPGQVGGADYDQKTRILSLEGIYKRDTRWEYGAKLARRNGEARMGRGSGAWFDSATTFGALQVRYELLQKWHGLAEYRWLDVKDGGVQSGYLIGVDRDIGTNFRLGVGYNFTEFSDDLTDFDYDHKGWFLNMVGTY</sequence>
<accession>A0AAW5PJE6</accession>
<evidence type="ECO:0000313" key="4">
    <source>
        <dbReference type="Proteomes" id="UP001320691"/>
    </source>
</evidence>
<dbReference type="SUPFAM" id="SSF56935">
    <property type="entry name" value="Porins"/>
    <property type="match status" value="2"/>
</dbReference>
<evidence type="ECO:0000256" key="2">
    <source>
        <dbReference type="SAM" id="SignalP"/>
    </source>
</evidence>
<name>A0AAW5PJE6_9GAMM</name>
<feature type="signal peptide" evidence="2">
    <location>
        <begin position="1"/>
        <end position="23"/>
    </location>
</feature>
<dbReference type="AlphaFoldDB" id="A0AAW5PJE6"/>
<dbReference type="EMBL" id="JANUEK010000005">
    <property type="protein sequence ID" value="MCS4280096.1"/>
    <property type="molecule type" value="Genomic_DNA"/>
</dbReference>
<keyword evidence="2" id="KW-0732">Signal</keyword>
<protein>
    <recommendedName>
        <fullName evidence="5">TonB-dependent receptor</fullName>
    </recommendedName>
</protein>
<feature type="region of interest" description="Disordered" evidence="1">
    <location>
        <begin position="57"/>
        <end position="90"/>
    </location>
</feature>
<feature type="region of interest" description="Disordered" evidence="1">
    <location>
        <begin position="21"/>
        <end position="42"/>
    </location>
</feature>
<evidence type="ECO:0000313" key="3">
    <source>
        <dbReference type="EMBL" id="MCS4280096.1"/>
    </source>
</evidence>
<dbReference type="Proteomes" id="UP001320691">
    <property type="component" value="Unassembled WGS sequence"/>
</dbReference>
<dbReference type="RefSeq" id="WP_259260805.1">
    <property type="nucleotide sequence ID" value="NZ_JANUEK010000005.1"/>
</dbReference>
<evidence type="ECO:0000256" key="1">
    <source>
        <dbReference type="SAM" id="MobiDB-lite"/>
    </source>
</evidence>
<organism evidence="3 4">
    <name type="scientific">Stenotrophomonas rhizophila</name>
    <dbReference type="NCBI Taxonomy" id="216778"/>
    <lineage>
        <taxon>Bacteria</taxon>
        <taxon>Pseudomonadati</taxon>
        <taxon>Pseudomonadota</taxon>
        <taxon>Gammaproteobacteria</taxon>
        <taxon>Lysobacterales</taxon>
        <taxon>Lysobacteraceae</taxon>
        <taxon>Stenotrophomonas</taxon>
    </lineage>
</organism>
<gene>
    <name evidence="3" type="ORF">M2412_002089</name>
</gene>
<reference evidence="3" key="1">
    <citation type="submission" date="2022-08" db="EMBL/GenBank/DDBJ databases">
        <title>Genomic analyses of the natural microbiome of Caenorhabditis elegans.</title>
        <authorList>
            <person name="Samuel B."/>
        </authorList>
    </citation>
    <scope>NUCLEOTIDE SEQUENCE</scope>
    <source>
        <strain evidence="3">BIGb0277</strain>
    </source>
</reference>
<feature type="chain" id="PRO_5043509918" description="TonB-dependent receptor" evidence="2">
    <location>
        <begin position="24"/>
        <end position="1227"/>
    </location>
</feature>
<proteinExistence type="predicted"/>
<evidence type="ECO:0008006" key="5">
    <source>
        <dbReference type="Google" id="ProtNLM"/>
    </source>
</evidence>